<evidence type="ECO:0000256" key="4">
    <source>
        <dbReference type="ARBA" id="ARBA00022807"/>
    </source>
</evidence>
<evidence type="ECO:0000256" key="6">
    <source>
        <dbReference type="ARBA" id="ARBA00044538"/>
    </source>
</evidence>
<evidence type="ECO:0000256" key="2">
    <source>
        <dbReference type="ARBA" id="ARBA00022670"/>
    </source>
</evidence>
<dbReference type="AlphaFoldDB" id="A0A163KS96"/>
<evidence type="ECO:0000313" key="7">
    <source>
        <dbReference type="EMBL" id="KZS47476.1"/>
    </source>
</evidence>
<dbReference type="Gene3D" id="3.30.70.1490">
    <property type="entry name" value="Cysteine protease Prp"/>
    <property type="match status" value="1"/>
</dbReference>
<dbReference type="GO" id="GO:0008234">
    <property type="term" value="F:cysteine-type peptidase activity"/>
    <property type="evidence" value="ECO:0007669"/>
    <property type="project" value="UniProtKB-KW"/>
</dbReference>
<dbReference type="OrthoDB" id="48998at2"/>
<gene>
    <name evidence="7" type="ORF">AWU65_16830</name>
</gene>
<organism evidence="7 8">
    <name type="scientific">Paenibacillus glucanolyticus</name>
    <dbReference type="NCBI Taxonomy" id="59843"/>
    <lineage>
        <taxon>Bacteria</taxon>
        <taxon>Bacillati</taxon>
        <taxon>Bacillota</taxon>
        <taxon>Bacilli</taxon>
        <taxon>Bacillales</taxon>
        <taxon>Paenibacillaceae</taxon>
        <taxon>Paenibacillus</taxon>
    </lineage>
</organism>
<dbReference type="GO" id="GO:0006508">
    <property type="term" value="P:proteolysis"/>
    <property type="evidence" value="ECO:0007669"/>
    <property type="project" value="UniProtKB-KW"/>
</dbReference>
<proteinExistence type="inferred from homology"/>
<comment type="similarity">
    <text evidence="5">Belongs to the Prp family.</text>
</comment>
<dbReference type="PANTHER" id="PTHR39178:SF1">
    <property type="entry name" value="RIBOSOMAL-PROCESSING CYSTEINE PROTEASE PRP"/>
    <property type="match status" value="1"/>
</dbReference>
<dbReference type="PANTHER" id="PTHR39178">
    <property type="entry name" value="HYPOTHETICAL RIBOSOME-ASSOCIATED PROTEIN"/>
    <property type="match status" value="1"/>
</dbReference>
<evidence type="ECO:0000256" key="3">
    <source>
        <dbReference type="ARBA" id="ARBA00022801"/>
    </source>
</evidence>
<keyword evidence="3" id="KW-0378">Hydrolase</keyword>
<comment type="caution">
    <text evidence="7">The sequence shown here is derived from an EMBL/GenBank/DDBJ whole genome shotgun (WGS) entry which is preliminary data.</text>
</comment>
<keyword evidence="7" id="KW-0689">Ribosomal protein</keyword>
<dbReference type="KEGG" id="pglu:A3958_16230"/>
<dbReference type="GeneID" id="97557105"/>
<dbReference type="GO" id="GO:0042254">
    <property type="term" value="P:ribosome biogenesis"/>
    <property type="evidence" value="ECO:0007669"/>
    <property type="project" value="UniProtKB-KW"/>
</dbReference>
<dbReference type="EMBL" id="LWMH01000001">
    <property type="protein sequence ID" value="KZS47476.1"/>
    <property type="molecule type" value="Genomic_DNA"/>
</dbReference>
<keyword evidence="1" id="KW-0690">Ribosome biogenesis</keyword>
<dbReference type="RefSeq" id="WP_006208811.1">
    <property type="nucleotide sequence ID" value="NZ_CBCSBX010000016.1"/>
</dbReference>
<sequence length="110" mass="11679">MITVQVIRGEDERIHSFKVTGHAGYSDPGEDIVCAGVSSITVGTVNSIEALTGTVMETKMKGGFLSANLPSAEDDAVSGQVQLLLESMVVMLQGIADSYGKYIRIQELTT</sequence>
<keyword evidence="2" id="KW-0645">Protease</keyword>
<dbReference type="Pfam" id="PF04327">
    <property type="entry name" value="Peptidase_Prp"/>
    <property type="match status" value="1"/>
</dbReference>
<dbReference type="InterPro" id="IPR036764">
    <property type="entry name" value="Peptidase_Prp_sf"/>
</dbReference>
<dbReference type="CDD" id="cd16332">
    <property type="entry name" value="Prp-like"/>
    <property type="match status" value="1"/>
</dbReference>
<keyword evidence="8" id="KW-1185">Reference proteome</keyword>
<keyword evidence="7" id="KW-0687">Ribonucleoprotein</keyword>
<dbReference type="Proteomes" id="UP000076796">
    <property type="component" value="Unassembled WGS sequence"/>
</dbReference>
<name>A0A163KS96_9BACL</name>
<protein>
    <recommendedName>
        <fullName evidence="6">Ribosomal processing cysteine protease Prp</fullName>
    </recommendedName>
</protein>
<evidence type="ECO:0000256" key="1">
    <source>
        <dbReference type="ARBA" id="ARBA00022517"/>
    </source>
</evidence>
<accession>A0A163KS96</accession>
<evidence type="ECO:0000313" key="8">
    <source>
        <dbReference type="Proteomes" id="UP000076796"/>
    </source>
</evidence>
<evidence type="ECO:0000256" key="5">
    <source>
        <dbReference type="ARBA" id="ARBA00044503"/>
    </source>
</evidence>
<dbReference type="STRING" id="59843.A3958_16230"/>
<dbReference type="InterPro" id="IPR007422">
    <property type="entry name" value="Peptidase_Prp"/>
</dbReference>
<reference evidence="7" key="1">
    <citation type="journal article" date="2016" name="Genome Announc.">
        <title>Draft genomes of two strains of Paenibacillus glucanolyticus with capability to degrade lignocellulose.</title>
        <authorList>
            <person name="Mathews S.L."/>
            <person name="Pawlak J."/>
            <person name="Grunden A.M."/>
        </authorList>
    </citation>
    <scope>NUCLEOTIDE SEQUENCE [LARGE SCALE GENOMIC DNA]</scope>
    <source>
        <strain evidence="7">SLM1</strain>
    </source>
</reference>
<keyword evidence="4" id="KW-0788">Thiol protease</keyword>
<dbReference type="GO" id="GO:0005840">
    <property type="term" value="C:ribosome"/>
    <property type="evidence" value="ECO:0007669"/>
    <property type="project" value="UniProtKB-KW"/>
</dbReference>
<dbReference type="SUPFAM" id="SSF118010">
    <property type="entry name" value="TM1457-like"/>
    <property type="match status" value="1"/>
</dbReference>